<organism evidence="7 8">
    <name type="scientific">Aspergillus caelatus</name>
    <dbReference type="NCBI Taxonomy" id="61420"/>
    <lineage>
        <taxon>Eukaryota</taxon>
        <taxon>Fungi</taxon>
        <taxon>Dikarya</taxon>
        <taxon>Ascomycota</taxon>
        <taxon>Pezizomycotina</taxon>
        <taxon>Eurotiomycetes</taxon>
        <taxon>Eurotiomycetidae</taxon>
        <taxon>Eurotiales</taxon>
        <taxon>Aspergillaceae</taxon>
        <taxon>Aspergillus</taxon>
        <taxon>Aspergillus subgen. Circumdati</taxon>
    </lineage>
</organism>
<keyword evidence="2" id="KW-0813">Transport</keyword>
<keyword evidence="4 6" id="KW-1133">Transmembrane helix</keyword>
<feature type="transmembrane region" description="Helical" evidence="6">
    <location>
        <begin position="402"/>
        <end position="424"/>
    </location>
</feature>
<dbReference type="GO" id="GO:0022857">
    <property type="term" value="F:transmembrane transporter activity"/>
    <property type="evidence" value="ECO:0007669"/>
    <property type="project" value="InterPro"/>
</dbReference>
<evidence type="ECO:0000256" key="3">
    <source>
        <dbReference type="ARBA" id="ARBA00022692"/>
    </source>
</evidence>
<evidence type="ECO:0000313" key="7">
    <source>
        <dbReference type="EMBL" id="KAE8358730.1"/>
    </source>
</evidence>
<feature type="transmembrane region" description="Helical" evidence="6">
    <location>
        <begin position="258"/>
        <end position="280"/>
    </location>
</feature>
<proteinExistence type="predicted"/>
<dbReference type="Pfam" id="PF13520">
    <property type="entry name" value="AA_permease_2"/>
    <property type="match status" value="1"/>
</dbReference>
<feature type="transmembrane region" description="Helical" evidence="6">
    <location>
        <begin position="146"/>
        <end position="168"/>
    </location>
</feature>
<feature type="transmembrane region" description="Helical" evidence="6">
    <location>
        <begin position="430"/>
        <end position="452"/>
    </location>
</feature>
<comment type="subcellular location">
    <subcellularLocation>
        <location evidence="1">Membrane</location>
        <topology evidence="1">Multi-pass membrane protein</topology>
    </subcellularLocation>
</comment>
<dbReference type="GeneID" id="43657976"/>
<feature type="transmembrane region" description="Helical" evidence="6">
    <location>
        <begin position="349"/>
        <end position="372"/>
    </location>
</feature>
<dbReference type="GO" id="GO:0016020">
    <property type="term" value="C:membrane"/>
    <property type="evidence" value="ECO:0007669"/>
    <property type="project" value="UniProtKB-SubCell"/>
</dbReference>
<evidence type="ECO:0000256" key="5">
    <source>
        <dbReference type="ARBA" id="ARBA00023136"/>
    </source>
</evidence>
<evidence type="ECO:0000256" key="6">
    <source>
        <dbReference type="SAM" id="Phobius"/>
    </source>
</evidence>
<evidence type="ECO:0000256" key="2">
    <source>
        <dbReference type="ARBA" id="ARBA00022448"/>
    </source>
</evidence>
<evidence type="ECO:0000256" key="4">
    <source>
        <dbReference type="ARBA" id="ARBA00022989"/>
    </source>
</evidence>
<feature type="transmembrane region" description="Helical" evidence="6">
    <location>
        <begin position="300"/>
        <end position="321"/>
    </location>
</feature>
<dbReference type="PANTHER" id="PTHR45649">
    <property type="entry name" value="AMINO-ACID PERMEASE BAT1"/>
    <property type="match status" value="1"/>
</dbReference>
<protein>
    <submittedName>
        <fullName evidence="7">Amino acid permease-domain-containing protein</fullName>
    </submittedName>
</protein>
<dbReference type="RefSeq" id="XP_031921811.1">
    <property type="nucleotide sequence ID" value="XM_032073530.1"/>
</dbReference>
<dbReference type="Proteomes" id="UP000326268">
    <property type="component" value="Unassembled WGS sequence"/>
</dbReference>
<gene>
    <name evidence="7" type="ORF">BDV27DRAFT_163305</name>
</gene>
<accession>A0A5N6ZRD0</accession>
<reference evidence="7 8" key="1">
    <citation type="submission" date="2019-04" db="EMBL/GenBank/DDBJ databases">
        <title>Friends and foes A comparative genomics studyof 23 Aspergillus species from section Flavi.</title>
        <authorList>
            <consortium name="DOE Joint Genome Institute"/>
            <person name="Kjaerbolling I."/>
            <person name="Vesth T."/>
            <person name="Frisvad J.C."/>
            <person name="Nybo J.L."/>
            <person name="Theobald S."/>
            <person name="Kildgaard S."/>
            <person name="Isbrandt T."/>
            <person name="Kuo A."/>
            <person name="Sato A."/>
            <person name="Lyhne E.K."/>
            <person name="Kogle M.E."/>
            <person name="Wiebenga A."/>
            <person name="Kun R.S."/>
            <person name="Lubbers R.J."/>
            <person name="Makela M.R."/>
            <person name="Barry K."/>
            <person name="Chovatia M."/>
            <person name="Clum A."/>
            <person name="Daum C."/>
            <person name="Haridas S."/>
            <person name="He G."/>
            <person name="LaButti K."/>
            <person name="Lipzen A."/>
            <person name="Mondo S."/>
            <person name="Riley R."/>
            <person name="Salamov A."/>
            <person name="Simmons B.A."/>
            <person name="Magnuson J.K."/>
            <person name="Henrissat B."/>
            <person name="Mortensen U.H."/>
            <person name="Larsen T.O."/>
            <person name="Devries R.P."/>
            <person name="Grigoriev I.V."/>
            <person name="Machida M."/>
            <person name="Baker S.E."/>
            <person name="Andersen M.R."/>
        </authorList>
    </citation>
    <scope>NUCLEOTIDE SEQUENCE [LARGE SCALE GENOMIC DNA]</scope>
    <source>
        <strain evidence="7 8">CBS 763.97</strain>
    </source>
</reference>
<dbReference type="AlphaFoldDB" id="A0A5N6ZRD0"/>
<dbReference type="PANTHER" id="PTHR45649:SF16">
    <property type="entry name" value="7-KETO 8-AMINOPELARGONIC ACID TRANSPORTER"/>
    <property type="match status" value="1"/>
</dbReference>
<keyword evidence="5 6" id="KW-0472">Membrane</keyword>
<keyword evidence="8" id="KW-1185">Reference proteome</keyword>
<sequence>MTPIDEASDMKITVSHDTNVEEKAAAEGEIGIKPKVHFSLLGAIGVQYSVTSAPIAIGAYLSLAIGLGGSPAYFWGFFMVGFFQLFVCLATAELASAIPHSSGELSKPLYAQRIRYCRTNQSIPPQQKGPAYWAIALASPEYSRGLGYIMGWLTNAGWFFVSAASTLYPAQITMGLIEAAFPDFTAKSWQTYLLYVCFALLYLFFNLPRIFRSVNLLLRIVVFAVNGTAIYLLVSLLVRTGHKQSAQFVFVDFVNESGWSSNGVVFFLALLPAVGCLSGFDNATHLTDELENPRKQVPQVILGSFVMSYFTALPMIIVYQFCNVEPGSLLTAPGNQPIIQLMLSAFRSFAMTAFGTSMIIFCFFIAGTSALISWSRLYWSFSAQGALPFSTTMSKLSSRDALPVNALCWNTALICAIGAISIGSTTAMNALLGAANLCILSTFAMVFGLLLYRGRKSLDPERWFNLGRWGDFIVLISLLWVMLISVILCLPLYLPVTPEAMNWTSAVFAGVLILAGAYWLCVFSRKTCG</sequence>
<dbReference type="InterPro" id="IPR002293">
    <property type="entry name" value="AA/rel_permease1"/>
</dbReference>
<evidence type="ECO:0000313" key="8">
    <source>
        <dbReference type="Proteomes" id="UP000326268"/>
    </source>
</evidence>
<evidence type="ECO:0000256" key="1">
    <source>
        <dbReference type="ARBA" id="ARBA00004141"/>
    </source>
</evidence>
<dbReference type="Gene3D" id="1.20.1740.10">
    <property type="entry name" value="Amino acid/polyamine transporter I"/>
    <property type="match status" value="1"/>
</dbReference>
<feature type="transmembrane region" description="Helical" evidence="6">
    <location>
        <begin position="73"/>
        <end position="92"/>
    </location>
</feature>
<name>A0A5N6ZRD0_9EURO</name>
<feature type="transmembrane region" description="Helical" evidence="6">
    <location>
        <begin position="500"/>
        <end position="523"/>
    </location>
</feature>
<feature type="transmembrane region" description="Helical" evidence="6">
    <location>
        <begin position="188"/>
        <end position="205"/>
    </location>
</feature>
<feature type="transmembrane region" description="Helical" evidence="6">
    <location>
        <begin position="217"/>
        <end position="238"/>
    </location>
</feature>
<feature type="transmembrane region" description="Helical" evidence="6">
    <location>
        <begin position="472"/>
        <end position="494"/>
    </location>
</feature>
<dbReference type="EMBL" id="ML737873">
    <property type="protein sequence ID" value="KAE8358730.1"/>
    <property type="molecule type" value="Genomic_DNA"/>
</dbReference>
<feature type="transmembrane region" description="Helical" evidence="6">
    <location>
        <begin position="40"/>
        <end position="61"/>
    </location>
</feature>
<dbReference type="PIRSF" id="PIRSF006060">
    <property type="entry name" value="AA_transporter"/>
    <property type="match status" value="1"/>
</dbReference>
<keyword evidence="3 6" id="KW-0812">Transmembrane</keyword>
<dbReference type="OrthoDB" id="2417308at2759"/>